<reference evidence="2 3" key="1">
    <citation type="submission" date="2024-02" db="EMBL/GenBank/DDBJ databases">
        <title>de novo genome assembly of Solanum bulbocastanum strain 11H21.</title>
        <authorList>
            <person name="Hosaka A.J."/>
        </authorList>
    </citation>
    <scope>NUCLEOTIDE SEQUENCE [LARGE SCALE GENOMIC DNA]</scope>
    <source>
        <tissue evidence="2">Young leaves</tissue>
    </source>
</reference>
<dbReference type="PANTHER" id="PTHR23079">
    <property type="entry name" value="RNA-DEPENDENT RNA POLYMERASE"/>
    <property type="match status" value="1"/>
</dbReference>
<name>A0AAN8T782_SOLBU</name>
<evidence type="ECO:0000259" key="1">
    <source>
        <dbReference type="Pfam" id="PF26253"/>
    </source>
</evidence>
<dbReference type="AlphaFoldDB" id="A0AAN8T782"/>
<dbReference type="GO" id="GO:0030422">
    <property type="term" value="P:siRNA processing"/>
    <property type="evidence" value="ECO:0007669"/>
    <property type="project" value="TreeGrafter"/>
</dbReference>
<accession>A0AAN8T782</accession>
<dbReference type="InterPro" id="IPR007855">
    <property type="entry name" value="RDRP"/>
</dbReference>
<protein>
    <recommendedName>
        <fullName evidence="1">RDRP C-terminal head domain-containing protein</fullName>
    </recommendedName>
</protein>
<dbReference type="PANTHER" id="PTHR23079:SF51">
    <property type="entry name" value="RNA-DEPENDENT RNA POLYMERASE"/>
    <property type="match status" value="1"/>
</dbReference>
<dbReference type="GO" id="GO:0003968">
    <property type="term" value="F:RNA-directed RNA polymerase activity"/>
    <property type="evidence" value="ECO:0007669"/>
    <property type="project" value="InterPro"/>
</dbReference>
<dbReference type="Proteomes" id="UP001371456">
    <property type="component" value="Unassembled WGS sequence"/>
</dbReference>
<evidence type="ECO:0000313" key="2">
    <source>
        <dbReference type="EMBL" id="KAK6782855.1"/>
    </source>
</evidence>
<dbReference type="InterPro" id="IPR058752">
    <property type="entry name" value="RDRP_C_head"/>
</dbReference>
<gene>
    <name evidence="2" type="ORF">RDI58_020651</name>
</gene>
<organism evidence="2 3">
    <name type="scientific">Solanum bulbocastanum</name>
    <name type="common">Wild potato</name>
    <dbReference type="NCBI Taxonomy" id="147425"/>
    <lineage>
        <taxon>Eukaryota</taxon>
        <taxon>Viridiplantae</taxon>
        <taxon>Streptophyta</taxon>
        <taxon>Embryophyta</taxon>
        <taxon>Tracheophyta</taxon>
        <taxon>Spermatophyta</taxon>
        <taxon>Magnoliopsida</taxon>
        <taxon>eudicotyledons</taxon>
        <taxon>Gunneridae</taxon>
        <taxon>Pentapetalae</taxon>
        <taxon>asterids</taxon>
        <taxon>lamiids</taxon>
        <taxon>Solanales</taxon>
        <taxon>Solanaceae</taxon>
        <taxon>Solanoideae</taxon>
        <taxon>Solaneae</taxon>
        <taxon>Solanum</taxon>
    </lineage>
</organism>
<sequence length="110" mass="13372">MAKYNSKKQWELKERPKHAYNALRKEFRNVFEHMDPDFDQLSIDEKNDMYERKASAWYRVTYHPHWVTRTVLELKKTDVVSYTVKFSWIAADYLARIKIKQRGMQHSDST</sequence>
<feature type="domain" description="RDRP C-terminal head" evidence="1">
    <location>
        <begin position="1"/>
        <end position="105"/>
    </location>
</feature>
<dbReference type="Pfam" id="PF26253">
    <property type="entry name" value="RdRP_head"/>
    <property type="match status" value="1"/>
</dbReference>
<dbReference type="GO" id="GO:0031380">
    <property type="term" value="C:nuclear RNA-directed RNA polymerase complex"/>
    <property type="evidence" value="ECO:0007669"/>
    <property type="project" value="TreeGrafter"/>
</dbReference>
<proteinExistence type="predicted"/>
<dbReference type="EMBL" id="JBANQN010000008">
    <property type="protein sequence ID" value="KAK6782855.1"/>
    <property type="molecule type" value="Genomic_DNA"/>
</dbReference>
<evidence type="ECO:0000313" key="3">
    <source>
        <dbReference type="Proteomes" id="UP001371456"/>
    </source>
</evidence>
<comment type="caution">
    <text evidence="2">The sequence shown here is derived from an EMBL/GenBank/DDBJ whole genome shotgun (WGS) entry which is preliminary data.</text>
</comment>
<keyword evidence="3" id="KW-1185">Reference proteome</keyword>